<evidence type="ECO:0000256" key="10">
    <source>
        <dbReference type="RuleBase" id="RU363063"/>
    </source>
</evidence>
<evidence type="ECO:0000256" key="9">
    <source>
        <dbReference type="ARBA" id="ARBA00023136"/>
    </source>
</evidence>
<keyword evidence="4" id="KW-0808">Transferase</keyword>
<evidence type="ECO:0000256" key="1">
    <source>
        <dbReference type="ARBA" id="ARBA00004323"/>
    </source>
</evidence>
<dbReference type="KEGG" id="apln:108732636"/>
<reference evidence="12" key="1">
    <citation type="submission" date="2025-08" db="UniProtKB">
        <authorList>
            <consortium name="RefSeq"/>
        </authorList>
    </citation>
    <scope>IDENTIFICATION</scope>
    <source>
        <tissue evidence="12">Entire body</tissue>
    </source>
</reference>
<dbReference type="EC" id="2.4.1.-" evidence="10"/>
<protein>
    <recommendedName>
        <fullName evidence="10">Hexosyltransferase</fullName>
        <ecNumber evidence="10">2.4.1.-</ecNumber>
    </recommendedName>
</protein>
<gene>
    <name evidence="12" type="primary">LOC108732636</name>
</gene>
<feature type="transmembrane region" description="Helical" evidence="10">
    <location>
        <begin position="17"/>
        <end position="37"/>
    </location>
</feature>
<dbReference type="Gene3D" id="3.90.550.50">
    <property type="match status" value="1"/>
</dbReference>
<dbReference type="FunFam" id="3.90.550.50:FF:000028">
    <property type="entry name" value="Hexosyltransferase"/>
    <property type="match status" value="1"/>
</dbReference>
<evidence type="ECO:0000256" key="2">
    <source>
        <dbReference type="ARBA" id="ARBA00008661"/>
    </source>
</evidence>
<dbReference type="Pfam" id="PF01762">
    <property type="entry name" value="Galactosyl_T"/>
    <property type="match status" value="1"/>
</dbReference>
<keyword evidence="7 10" id="KW-1133">Transmembrane helix</keyword>
<proteinExistence type="inferred from homology"/>
<evidence type="ECO:0000313" key="11">
    <source>
        <dbReference type="Proteomes" id="UP000192223"/>
    </source>
</evidence>
<keyword evidence="6 10" id="KW-0735">Signal-anchor</keyword>
<dbReference type="Proteomes" id="UP000192223">
    <property type="component" value="Unplaced"/>
</dbReference>
<dbReference type="AlphaFoldDB" id="A0A1W4W4G2"/>
<comment type="subcellular location">
    <subcellularLocation>
        <location evidence="1 10">Golgi apparatus membrane</location>
        <topology evidence="1 10">Single-pass type II membrane protein</topology>
    </subcellularLocation>
</comment>
<dbReference type="RefSeq" id="XP_018319041.1">
    <property type="nucleotide sequence ID" value="XM_018463539.1"/>
</dbReference>
<evidence type="ECO:0000313" key="12">
    <source>
        <dbReference type="RefSeq" id="XP_018319041.1"/>
    </source>
</evidence>
<organism evidence="11 12">
    <name type="scientific">Agrilus planipennis</name>
    <name type="common">Emerald ash borer</name>
    <name type="synonym">Agrilus marcopoli</name>
    <dbReference type="NCBI Taxonomy" id="224129"/>
    <lineage>
        <taxon>Eukaryota</taxon>
        <taxon>Metazoa</taxon>
        <taxon>Ecdysozoa</taxon>
        <taxon>Arthropoda</taxon>
        <taxon>Hexapoda</taxon>
        <taxon>Insecta</taxon>
        <taxon>Pterygota</taxon>
        <taxon>Neoptera</taxon>
        <taxon>Endopterygota</taxon>
        <taxon>Coleoptera</taxon>
        <taxon>Polyphaga</taxon>
        <taxon>Elateriformia</taxon>
        <taxon>Buprestoidea</taxon>
        <taxon>Buprestidae</taxon>
        <taxon>Agrilinae</taxon>
        <taxon>Agrilus</taxon>
    </lineage>
</organism>
<dbReference type="STRING" id="224129.A0A1W4W4G2"/>
<name>A0A1W4W4G2_AGRPL</name>
<keyword evidence="5 10" id="KW-0812">Transmembrane</keyword>
<dbReference type="GO" id="GO:0016758">
    <property type="term" value="F:hexosyltransferase activity"/>
    <property type="evidence" value="ECO:0007669"/>
    <property type="project" value="InterPro"/>
</dbReference>
<dbReference type="OrthoDB" id="2139606at2759"/>
<evidence type="ECO:0000256" key="6">
    <source>
        <dbReference type="ARBA" id="ARBA00022968"/>
    </source>
</evidence>
<dbReference type="InterPro" id="IPR002659">
    <property type="entry name" value="Glyco_trans_31"/>
</dbReference>
<dbReference type="PANTHER" id="PTHR11214">
    <property type="entry name" value="BETA-1,3-N-ACETYLGLUCOSAMINYLTRANSFERASE"/>
    <property type="match status" value="1"/>
</dbReference>
<keyword evidence="9 10" id="KW-0472">Membrane</keyword>
<sequence length="377" mass="43564">MNEHYWTHLSLKKQLKVIVVISIGVSVFVIIVLYSFGRENNSPIVTNNPRLIYSNLQNSMPALTEENKYVLAAQECNSKNKTLLALILVTSYYGNVETRSAMRRAFSSLELENMNMRRVFLLAVAKNDKYTNQGMIENEQSRFGDLLQGNFIESYRNLTYKHLMGLKWAAQFCASAKYVVKMDDDIVVNVYRLKKILVRQSKVIPKRKGVIAGYLMKNMVPIRDPHSKWYVSQEEYDVDKYPAFVSGWLYITNTKTITDLLAASKKIPYFWIDDLYITGILAQIVNITFIDLSFYFTTSTEELKCCIDDYKKYKYDCDYVIGPNGGDNNLFFEFNEIMKKCYTEEGCSKKVRTYSNMCGAPIKTIGGEAEIEKYKLF</sequence>
<dbReference type="GO" id="GO:0006493">
    <property type="term" value="P:protein O-linked glycosylation"/>
    <property type="evidence" value="ECO:0007669"/>
    <property type="project" value="TreeGrafter"/>
</dbReference>
<accession>A0A1W4W4G2</accession>
<keyword evidence="11" id="KW-1185">Reference proteome</keyword>
<dbReference type="InParanoid" id="A0A1W4W4G2"/>
<dbReference type="PANTHER" id="PTHR11214:SF235">
    <property type="entry name" value="HEXOSYLTRANSFERASE"/>
    <property type="match status" value="1"/>
</dbReference>
<keyword evidence="8 10" id="KW-0333">Golgi apparatus</keyword>
<dbReference type="FunCoup" id="A0A1W4W4G2">
    <property type="interactions" value="52"/>
</dbReference>
<evidence type="ECO:0000256" key="5">
    <source>
        <dbReference type="ARBA" id="ARBA00022692"/>
    </source>
</evidence>
<comment type="similarity">
    <text evidence="2 10">Belongs to the glycosyltransferase 31 family.</text>
</comment>
<dbReference type="GO" id="GO:0000139">
    <property type="term" value="C:Golgi membrane"/>
    <property type="evidence" value="ECO:0007669"/>
    <property type="project" value="UniProtKB-SubCell"/>
</dbReference>
<dbReference type="GeneID" id="108732636"/>
<evidence type="ECO:0000256" key="3">
    <source>
        <dbReference type="ARBA" id="ARBA00022676"/>
    </source>
</evidence>
<evidence type="ECO:0000256" key="4">
    <source>
        <dbReference type="ARBA" id="ARBA00022679"/>
    </source>
</evidence>
<evidence type="ECO:0000256" key="8">
    <source>
        <dbReference type="ARBA" id="ARBA00023034"/>
    </source>
</evidence>
<keyword evidence="3 10" id="KW-0328">Glycosyltransferase</keyword>
<evidence type="ECO:0000256" key="7">
    <source>
        <dbReference type="ARBA" id="ARBA00022989"/>
    </source>
</evidence>